<keyword evidence="3" id="KW-1003">Cell membrane</keyword>
<dbReference type="InterPro" id="IPR005828">
    <property type="entry name" value="MFS_sugar_transport-like"/>
</dbReference>
<gene>
    <name evidence="10" type="ORF">OXX778_LOCUS3329</name>
</gene>
<dbReference type="AlphaFoldDB" id="A0A813NHJ3"/>
<evidence type="ECO:0000256" key="4">
    <source>
        <dbReference type="ARBA" id="ARBA00022692"/>
    </source>
</evidence>
<evidence type="ECO:0000259" key="9">
    <source>
        <dbReference type="PROSITE" id="PS50850"/>
    </source>
</evidence>
<feature type="transmembrane region" description="Helical" evidence="8">
    <location>
        <begin position="175"/>
        <end position="197"/>
    </location>
</feature>
<dbReference type="PROSITE" id="PS50850">
    <property type="entry name" value="MFS"/>
    <property type="match status" value="1"/>
</dbReference>
<feature type="transmembrane region" description="Helical" evidence="8">
    <location>
        <begin position="203"/>
        <end position="226"/>
    </location>
</feature>
<keyword evidence="11" id="KW-1185">Reference proteome</keyword>
<dbReference type="SUPFAM" id="SSF103473">
    <property type="entry name" value="MFS general substrate transporter"/>
    <property type="match status" value="1"/>
</dbReference>
<feature type="transmembrane region" description="Helical" evidence="8">
    <location>
        <begin position="359"/>
        <end position="381"/>
    </location>
</feature>
<keyword evidence="4 8" id="KW-0812">Transmembrane</keyword>
<dbReference type="Pfam" id="PF00083">
    <property type="entry name" value="Sugar_tr"/>
    <property type="match status" value="1"/>
</dbReference>
<comment type="similarity">
    <text evidence="7">Belongs to the major facilitator superfamily. Sugar transporter (TC 2.A.1.1) family.</text>
</comment>
<keyword evidence="5 8" id="KW-1133">Transmembrane helix</keyword>
<keyword evidence="6 8" id="KW-0472">Membrane</keyword>
<feature type="transmembrane region" description="Helical" evidence="8">
    <location>
        <begin position="427"/>
        <end position="449"/>
    </location>
</feature>
<keyword evidence="2 7" id="KW-0813">Transport</keyword>
<feature type="transmembrane region" description="Helical" evidence="8">
    <location>
        <begin position="387"/>
        <end position="406"/>
    </location>
</feature>
<dbReference type="InterPro" id="IPR020846">
    <property type="entry name" value="MFS_dom"/>
</dbReference>
<feature type="transmembrane region" description="Helical" evidence="8">
    <location>
        <begin position="115"/>
        <end position="134"/>
    </location>
</feature>
<sequence>MKNKVDTEDLRNKDTIKKTSIEGKFTGPLIFYIVITVIGGTFATGWNIGEFNTPSQALKRFFNTTYTNRYNETITEETLTSLWSLANGLMPLGGAFGGLFTGVSVQKFGHIKSMLLINILVLINVVLFVISKPIKSYEILIIGRVLTGFISGFFCGVCPLYLSEIPPLNLRGFTGAINALAMCIGNLVTNIFGLPILLGTDKLWPYLLGLIIIPAVVHFIGLPFCLESPKYLFITKNKPEEAKRALEKMRGYDNQALIEQEISELEQEKEVKKNQKEISYLSLVKIPSLRRALVVSIILQASQQFSGIIVVIFYSAEIFTKIGLEETTWALYASILIALVETIMHGVCMFFIDSKGRRILLLSGMIGMSASCFVLAITRIFAESVSWFKILAVVAAVVYIIFYSLGPGPIPLLVTAELFDTESRGKAVSIAVFLNWFFNFLVTITFPTIDNAIKGYSFIIYVFNKPSLDDSSQPLPEKCSIQCNFSFEEVSAEIVIRELKRLDINKSPGADGVHSMLLRECAESLSEVLSIIFTESINARTLPDQWKDAHITPIFKKAQKTDPSN</sequence>
<feature type="transmembrane region" description="Helical" evidence="8">
    <location>
        <begin position="292"/>
        <end position="314"/>
    </location>
</feature>
<reference evidence="10" key="1">
    <citation type="submission" date="2021-02" db="EMBL/GenBank/DDBJ databases">
        <authorList>
            <person name="Nowell W R."/>
        </authorList>
    </citation>
    <scope>NUCLEOTIDE SEQUENCE</scope>
    <source>
        <strain evidence="10">Ploen Becks lab</strain>
    </source>
</reference>
<evidence type="ECO:0000313" key="10">
    <source>
        <dbReference type="EMBL" id="CAF0739741.1"/>
    </source>
</evidence>
<proteinExistence type="inferred from homology"/>
<dbReference type="FunFam" id="1.20.1250.20:FF:001511">
    <property type="entry name" value="Solute carrier family 2, facilitated glucose transporter member 5"/>
    <property type="match status" value="1"/>
</dbReference>
<comment type="caution">
    <text evidence="10">The sequence shown here is derived from an EMBL/GenBank/DDBJ whole genome shotgun (WGS) entry which is preliminary data.</text>
</comment>
<dbReference type="GO" id="GO:1990539">
    <property type="term" value="P:fructose import across plasma membrane"/>
    <property type="evidence" value="ECO:0007669"/>
    <property type="project" value="UniProtKB-ARBA"/>
</dbReference>
<feature type="transmembrane region" description="Helical" evidence="8">
    <location>
        <begin position="29"/>
        <end position="48"/>
    </location>
</feature>
<dbReference type="PRINTS" id="PR00171">
    <property type="entry name" value="SUGRTRNSPORT"/>
</dbReference>
<evidence type="ECO:0000256" key="5">
    <source>
        <dbReference type="ARBA" id="ARBA00022989"/>
    </source>
</evidence>
<feature type="transmembrane region" description="Helical" evidence="8">
    <location>
        <begin position="140"/>
        <end position="163"/>
    </location>
</feature>
<dbReference type="Proteomes" id="UP000663879">
    <property type="component" value="Unassembled WGS sequence"/>
</dbReference>
<evidence type="ECO:0000256" key="8">
    <source>
        <dbReference type="SAM" id="Phobius"/>
    </source>
</evidence>
<dbReference type="InterPro" id="IPR036259">
    <property type="entry name" value="MFS_trans_sf"/>
</dbReference>
<evidence type="ECO:0000256" key="2">
    <source>
        <dbReference type="ARBA" id="ARBA00022448"/>
    </source>
</evidence>
<accession>A0A813NHJ3</accession>
<feature type="transmembrane region" description="Helical" evidence="8">
    <location>
        <begin position="329"/>
        <end position="352"/>
    </location>
</feature>
<dbReference type="InterPro" id="IPR005829">
    <property type="entry name" value="Sugar_transporter_CS"/>
</dbReference>
<dbReference type="GO" id="GO:0005353">
    <property type="term" value="F:fructose transmembrane transporter activity"/>
    <property type="evidence" value="ECO:0007669"/>
    <property type="project" value="UniProtKB-ARBA"/>
</dbReference>
<dbReference type="OrthoDB" id="4540492at2759"/>
<organism evidence="10 11">
    <name type="scientific">Brachionus calyciflorus</name>
    <dbReference type="NCBI Taxonomy" id="104777"/>
    <lineage>
        <taxon>Eukaryota</taxon>
        <taxon>Metazoa</taxon>
        <taxon>Spiralia</taxon>
        <taxon>Gnathifera</taxon>
        <taxon>Rotifera</taxon>
        <taxon>Eurotatoria</taxon>
        <taxon>Monogononta</taxon>
        <taxon>Pseudotrocha</taxon>
        <taxon>Ploima</taxon>
        <taxon>Brachionidae</taxon>
        <taxon>Brachionus</taxon>
    </lineage>
</organism>
<dbReference type="EMBL" id="CAJNOC010000289">
    <property type="protein sequence ID" value="CAF0739741.1"/>
    <property type="molecule type" value="Genomic_DNA"/>
</dbReference>
<evidence type="ECO:0000256" key="7">
    <source>
        <dbReference type="RuleBase" id="RU003346"/>
    </source>
</evidence>
<protein>
    <recommendedName>
        <fullName evidence="9">Major facilitator superfamily (MFS) profile domain-containing protein</fullName>
    </recommendedName>
</protein>
<name>A0A813NHJ3_9BILA</name>
<evidence type="ECO:0000256" key="3">
    <source>
        <dbReference type="ARBA" id="ARBA00022475"/>
    </source>
</evidence>
<dbReference type="GO" id="GO:0005886">
    <property type="term" value="C:plasma membrane"/>
    <property type="evidence" value="ECO:0007669"/>
    <property type="project" value="UniProtKB-SubCell"/>
</dbReference>
<evidence type="ECO:0000256" key="1">
    <source>
        <dbReference type="ARBA" id="ARBA00004651"/>
    </source>
</evidence>
<dbReference type="PANTHER" id="PTHR23503">
    <property type="entry name" value="SOLUTE CARRIER FAMILY 2"/>
    <property type="match status" value="1"/>
</dbReference>
<comment type="subcellular location">
    <subcellularLocation>
        <location evidence="1">Cell membrane</location>
        <topology evidence="1">Multi-pass membrane protein</topology>
    </subcellularLocation>
</comment>
<evidence type="ECO:0000313" key="11">
    <source>
        <dbReference type="Proteomes" id="UP000663879"/>
    </source>
</evidence>
<dbReference type="InterPro" id="IPR045263">
    <property type="entry name" value="GLUT"/>
</dbReference>
<evidence type="ECO:0000256" key="6">
    <source>
        <dbReference type="ARBA" id="ARBA00023136"/>
    </source>
</evidence>
<dbReference type="PANTHER" id="PTHR23503:SF8">
    <property type="entry name" value="FACILITATED GLUCOSE TRANSPORTER PROTEIN 1"/>
    <property type="match status" value="1"/>
</dbReference>
<dbReference type="InterPro" id="IPR003663">
    <property type="entry name" value="Sugar/inositol_transpt"/>
</dbReference>
<feature type="domain" description="Major facilitator superfamily (MFS) profile" evidence="9">
    <location>
        <begin position="33"/>
        <end position="538"/>
    </location>
</feature>
<dbReference type="PROSITE" id="PS00217">
    <property type="entry name" value="SUGAR_TRANSPORT_2"/>
    <property type="match status" value="1"/>
</dbReference>
<feature type="transmembrane region" description="Helical" evidence="8">
    <location>
        <begin position="82"/>
        <end position="103"/>
    </location>
</feature>
<dbReference type="NCBIfam" id="TIGR00879">
    <property type="entry name" value="SP"/>
    <property type="match status" value="1"/>
</dbReference>
<dbReference type="Gene3D" id="1.20.1250.20">
    <property type="entry name" value="MFS general substrate transporter like domains"/>
    <property type="match status" value="1"/>
</dbReference>